<dbReference type="Proteomes" id="UP001499895">
    <property type="component" value="Unassembled WGS sequence"/>
</dbReference>
<keyword evidence="1" id="KW-0805">Transcription regulation</keyword>
<keyword evidence="2" id="KW-0238">DNA-binding</keyword>
<dbReference type="InterPro" id="IPR036388">
    <property type="entry name" value="WH-like_DNA-bd_sf"/>
</dbReference>
<feature type="domain" description="HTH deoR-type" evidence="5">
    <location>
        <begin position="5"/>
        <end position="71"/>
    </location>
</feature>
<evidence type="ECO:0000259" key="5">
    <source>
        <dbReference type="PROSITE" id="PS51000"/>
    </source>
</evidence>
<dbReference type="SUPFAM" id="SSF46785">
    <property type="entry name" value="Winged helix' DNA-binding domain"/>
    <property type="match status" value="1"/>
</dbReference>
<dbReference type="PROSITE" id="PS52050">
    <property type="entry name" value="WYL"/>
    <property type="match status" value="1"/>
</dbReference>
<evidence type="ECO:0000256" key="1">
    <source>
        <dbReference type="ARBA" id="ARBA00023015"/>
    </source>
</evidence>
<dbReference type="PROSITE" id="PS51000">
    <property type="entry name" value="HTH_DEOR_2"/>
    <property type="match status" value="1"/>
</dbReference>
<evidence type="ECO:0000256" key="2">
    <source>
        <dbReference type="ARBA" id="ARBA00023125"/>
    </source>
</evidence>
<dbReference type="PANTHER" id="PTHR34580:SF3">
    <property type="entry name" value="PROTEIN PAFB"/>
    <property type="match status" value="1"/>
</dbReference>
<dbReference type="InterPro" id="IPR051534">
    <property type="entry name" value="CBASS_pafABC_assoc_protein"/>
</dbReference>
<sequence>MTTDLPARMLRLLSLLQTRREWSGTELAERLGVTGRTIRRDIDRLRDLGYPVEGTTGHAGGYRLASGTAMPPLLLDDDEAIATAVALRTAAGNLTGMEETALRALAKLEQVLPARLRTQVAAVQQATATIGWEPRAPRVDPELLGSLAAACRDHESVTFDYTTRHGGCAARRTEPHHLIASGGLWYLLAHDTDKNDWRIYRLDRISNLAPTRHRFTPHPVPGDDPAAYVADKIATAPTRYRAIATVQAPADTVRRRTWALPGRIEPLDENTCTVDCSSNYLPGIAQTLAALDTDYTLDADSHVITYLRQEADRLHRASKPRAGHQAGQGPVEQI</sequence>
<organism evidence="6 7">
    <name type="scientific">Streptomyces stramineus</name>
    <dbReference type="NCBI Taxonomy" id="173861"/>
    <lineage>
        <taxon>Bacteria</taxon>
        <taxon>Bacillati</taxon>
        <taxon>Actinomycetota</taxon>
        <taxon>Actinomycetes</taxon>
        <taxon>Kitasatosporales</taxon>
        <taxon>Streptomycetaceae</taxon>
        <taxon>Streptomyces</taxon>
    </lineage>
</organism>
<dbReference type="PANTHER" id="PTHR34580">
    <property type="match status" value="1"/>
</dbReference>
<evidence type="ECO:0000256" key="3">
    <source>
        <dbReference type="ARBA" id="ARBA00023163"/>
    </source>
</evidence>
<dbReference type="EMBL" id="BAAAHB010000001">
    <property type="protein sequence ID" value="GAA0442139.1"/>
    <property type="molecule type" value="Genomic_DNA"/>
</dbReference>
<gene>
    <name evidence="6" type="ORF">GCM10009544_01020</name>
</gene>
<dbReference type="Pfam" id="PF08279">
    <property type="entry name" value="HTH_11"/>
    <property type="match status" value="1"/>
</dbReference>
<keyword evidence="7" id="KW-1185">Reference proteome</keyword>
<feature type="region of interest" description="Disordered" evidence="4">
    <location>
        <begin position="315"/>
        <end position="334"/>
    </location>
</feature>
<keyword evidence="3" id="KW-0804">Transcription</keyword>
<dbReference type="InterPro" id="IPR001034">
    <property type="entry name" value="DeoR_HTH"/>
</dbReference>
<accession>A0ABN0ZB69</accession>
<dbReference type="InterPro" id="IPR036390">
    <property type="entry name" value="WH_DNA-bd_sf"/>
</dbReference>
<dbReference type="InterPro" id="IPR018356">
    <property type="entry name" value="Tscrpt_reg_HTH_DeoR_CS"/>
</dbReference>
<name>A0ABN0ZB69_9ACTN</name>
<evidence type="ECO:0000313" key="6">
    <source>
        <dbReference type="EMBL" id="GAA0442139.1"/>
    </source>
</evidence>
<evidence type="ECO:0000313" key="7">
    <source>
        <dbReference type="Proteomes" id="UP001499895"/>
    </source>
</evidence>
<comment type="caution">
    <text evidence="6">The sequence shown here is derived from an EMBL/GenBank/DDBJ whole genome shotgun (WGS) entry which is preliminary data.</text>
</comment>
<dbReference type="InterPro" id="IPR026881">
    <property type="entry name" value="WYL_dom"/>
</dbReference>
<evidence type="ECO:0000256" key="4">
    <source>
        <dbReference type="SAM" id="MobiDB-lite"/>
    </source>
</evidence>
<reference evidence="6 7" key="1">
    <citation type="journal article" date="2019" name="Int. J. Syst. Evol. Microbiol.">
        <title>The Global Catalogue of Microorganisms (GCM) 10K type strain sequencing project: providing services to taxonomists for standard genome sequencing and annotation.</title>
        <authorList>
            <consortium name="The Broad Institute Genomics Platform"/>
            <consortium name="The Broad Institute Genome Sequencing Center for Infectious Disease"/>
            <person name="Wu L."/>
            <person name="Ma J."/>
        </authorList>
    </citation>
    <scope>NUCLEOTIDE SEQUENCE [LARGE SCALE GENOMIC DNA]</scope>
    <source>
        <strain evidence="6 7">JCM 10649</strain>
    </source>
</reference>
<dbReference type="PROSITE" id="PS00894">
    <property type="entry name" value="HTH_DEOR_1"/>
    <property type="match status" value="1"/>
</dbReference>
<dbReference type="RefSeq" id="WP_344083639.1">
    <property type="nucleotide sequence ID" value="NZ_BAAAHB010000001.1"/>
</dbReference>
<protein>
    <submittedName>
        <fullName evidence="6">YafY family protein</fullName>
    </submittedName>
</protein>
<proteinExistence type="predicted"/>
<dbReference type="Pfam" id="PF13280">
    <property type="entry name" value="WYL"/>
    <property type="match status" value="1"/>
</dbReference>
<dbReference type="Gene3D" id="1.10.10.10">
    <property type="entry name" value="Winged helix-like DNA-binding domain superfamily/Winged helix DNA-binding domain"/>
    <property type="match status" value="1"/>
</dbReference>
<dbReference type="InterPro" id="IPR013196">
    <property type="entry name" value="HTH_11"/>
</dbReference>